<dbReference type="Proteomes" id="UP000627838">
    <property type="component" value="Unassembled WGS sequence"/>
</dbReference>
<dbReference type="GO" id="GO:0046820">
    <property type="term" value="F:4-amino-4-deoxychorismate synthase activity"/>
    <property type="evidence" value="ECO:0007669"/>
    <property type="project" value="UniProtKB-EC"/>
</dbReference>
<feature type="domain" description="Chorismate-utilising enzyme C-terminal" evidence="1">
    <location>
        <begin position="76"/>
        <end position="320"/>
    </location>
</feature>
<sequence>MSTGRAPEFAYAGGVLATGLADVTTDPAALDSRGWWAVVVTYEGKITCARFEHVRPAPHPDGPWRPPGAWTSSLDEPAYRAGVETIRAAIADGVVYQANLCRVLSAPIAPDADIAGLGARLAAGNPAPHAMTVRLPGLAVACASPELYLAREGAAVTSRPIKGTGRTARDLLPKDRAENVMIVDLVRNDLGRVAGTGTVRVPGLCEIEDHPGLVHLVSTVEARIAPGAGWPELLAATFPPGSVTGAPKASALALLEELEPVPRGPYCGAIGWVDADARRGALAVGIRTFWQEDGLLRFGTGAGITWGSDPRREWHETELKAARLLEVASG</sequence>
<reference evidence="2 3" key="1">
    <citation type="submission" date="2020-10" db="EMBL/GenBank/DDBJ databases">
        <title>Sequencing the genomes of 1000 actinobacteria strains.</title>
        <authorList>
            <person name="Klenk H.-P."/>
        </authorList>
    </citation>
    <scope>NUCLEOTIDE SEQUENCE [LARGE SCALE GENOMIC DNA]</scope>
    <source>
        <strain evidence="2 3">DSM 46744</strain>
    </source>
</reference>
<dbReference type="EC" id="2.6.1.85" evidence="2"/>
<accession>A0ABR9K2N8</accession>
<dbReference type="SUPFAM" id="SSF56322">
    <property type="entry name" value="ADC synthase"/>
    <property type="match status" value="1"/>
</dbReference>
<dbReference type="EMBL" id="JADBDZ010000001">
    <property type="protein sequence ID" value="MBE1537092.1"/>
    <property type="molecule type" value="Genomic_DNA"/>
</dbReference>
<dbReference type="RefSeq" id="WP_192763020.1">
    <property type="nucleotide sequence ID" value="NZ_JADBDZ010000001.1"/>
</dbReference>
<dbReference type="InterPro" id="IPR015890">
    <property type="entry name" value="Chorismate_C"/>
</dbReference>
<evidence type="ECO:0000313" key="3">
    <source>
        <dbReference type="Proteomes" id="UP000627838"/>
    </source>
</evidence>
<dbReference type="Pfam" id="PF00425">
    <property type="entry name" value="Chorismate_bind"/>
    <property type="match status" value="1"/>
</dbReference>
<evidence type="ECO:0000259" key="1">
    <source>
        <dbReference type="Pfam" id="PF00425"/>
    </source>
</evidence>
<organism evidence="2 3">
    <name type="scientific">Actinomadura algeriensis</name>
    <dbReference type="NCBI Taxonomy" id="1679523"/>
    <lineage>
        <taxon>Bacteria</taxon>
        <taxon>Bacillati</taxon>
        <taxon>Actinomycetota</taxon>
        <taxon>Actinomycetes</taxon>
        <taxon>Streptosporangiales</taxon>
        <taxon>Thermomonosporaceae</taxon>
        <taxon>Actinomadura</taxon>
    </lineage>
</organism>
<protein>
    <submittedName>
        <fullName evidence="2">Para-aminobenzoate synthetase component 1</fullName>
        <ecNumber evidence="2">2.6.1.85</ecNumber>
    </submittedName>
</protein>
<name>A0ABR9K2N8_9ACTN</name>
<dbReference type="InterPro" id="IPR019999">
    <property type="entry name" value="Anth_synth_I-like"/>
</dbReference>
<dbReference type="PANTHER" id="PTHR11236:SF50">
    <property type="entry name" value="AMINODEOXYCHORISMATE SYNTHASE COMPONENT 1"/>
    <property type="match status" value="1"/>
</dbReference>
<keyword evidence="3" id="KW-1185">Reference proteome</keyword>
<dbReference type="PANTHER" id="PTHR11236">
    <property type="entry name" value="AMINOBENZOATE/ANTHRANILATE SYNTHASE"/>
    <property type="match status" value="1"/>
</dbReference>
<keyword evidence="2" id="KW-0032">Aminotransferase</keyword>
<comment type="caution">
    <text evidence="2">The sequence shown here is derived from an EMBL/GenBank/DDBJ whole genome shotgun (WGS) entry which is preliminary data.</text>
</comment>
<dbReference type="InterPro" id="IPR005801">
    <property type="entry name" value="ADC_synthase"/>
</dbReference>
<evidence type="ECO:0000313" key="2">
    <source>
        <dbReference type="EMBL" id="MBE1537092.1"/>
    </source>
</evidence>
<proteinExistence type="predicted"/>
<dbReference type="Gene3D" id="3.60.120.10">
    <property type="entry name" value="Anthranilate synthase"/>
    <property type="match status" value="1"/>
</dbReference>
<keyword evidence="2" id="KW-0808">Transferase</keyword>
<dbReference type="PRINTS" id="PR00095">
    <property type="entry name" value="ANTSNTHASEI"/>
</dbReference>
<gene>
    <name evidence="2" type="ORF">H4W34_006925</name>
</gene>